<feature type="domain" description="HMA" evidence="1">
    <location>
        <begin position="2"/>
        <end position="68"/>
    </location>
</feature>
<dbReference type="Pfam" id="PF00403">
    <property type="entry name" value="HMA"/>
    <property type="match status" value="1"/>
</dbReference>
<dbReference type="Proteomes" id="UP001156682">
    <property type="component" value="Unassembled WGS sequence"/>
</dbReference>
<name>A0ABQ6A227_9GAMM</name>
<sequence>MELGTIKIANMQGEDCVATINKALGDIGGVTSAKASLANQNVAVSFDETVTSLDKLKEAVLASGFNLAVHGEDGNCCGGCGS</sequence>
<evidence type="ECO:0000259" key="1">
    <source>
        <dbReference type="PROSITE" id="PS50846"/>
    </source>
</evidence>
<dbReference type="SUPFAM" id="SSF55008">
    <property type="entry name" value="HMA, heavy metal-associated domain"/>
    <property type="match status" value="1"/>
</dbReference>
<organism evidence="2 3">
    <name type="scientific">Marinospirillum insulare</name>
    <dbReference type="NCBI Taxonomy" id="217169"/>
    <lineage>
        <taxon>Bacteria</taxon>
        <taxon>Pseudomonadati</taxon>
        <taxon>Pseudomonadota</taxon>
        <taxon>Gammaproteobacteria</taxon>
        <taxon>Oceanospirillales</taxon>
        <taxon>Oceanospirillaceae</taxon>
        <taxon>Marinospirillum</taxon>
    </lineage>
</organism>
<dbReference type="InterPro" id="IPR036163">
    <property type="entry name" value="HMA_dom_sf"/>
</dbReference>
<dbReference type="InterPro" id="IPR006121">
    <property type="entry name" value="HMA_dom"/>
</dbReference>
<evidence type="ECO:0000313" key="2">
    <source>
        <dbReference type="EMBL" id="GLR64966.1"/>
    </source>
</evidence>
<dbReference type="RefSeq" id="WP_027851439.1">
    <property type="nucleotide sequence ID" value="NZ_BSOR01000041.1"/>
</dbReference>
<proteinExistence type="predicted"/>
<accession>A0ABQ6A227</accession>
<reference evidence="3" key="1">
    <citation type="journal article" date="2019" name="Int. J. Syst. Evol. Microbiol.">
        <title>The Global Catalogue of Microorganisms (GCM) 10K type strain sequencing project: providing services to taxonomists for standard genome sequencing and annotation.</title>
        <authorList>
            <consortium name="The Broad Institute Genomics Platform"/>
            <consortium name="The Broad Institute Genome Sequencing Center for Infectious Disease"/>
            <person name="Wu L."/>
            <person name="Ma J."/>
        </authorList>
    </citation>
    <scope>NUCLEOTIDE SEQUENCE [LARGE SCALE GENOMIC DNA]</scope>
    <source>
        <strain evidence="3">NBRC 100033</strain>
    </source>
</reference>
<dbReference type="EMBL" id="BSOR01000041">
    <property type="protein sequence ID" value="GLR64966.1"/>
    <property type="molecule type" value="Genomic_DNA"/>
</dbReference>
<dbReference type="Gene3D" id="3.30.70.100">
    <property type="match status" value="1"/>
</dbReference>
<protein>
    <recommendedName>
        <fullName evidence="1">HMA domain-containing protein</fullName>
    </recommendedName>
</protein>
<evidence type="ECO:0000313" key="3">
    <source>
        <dbReference type="Proteomes" id="UP001156682"/>
    </source>
</evidence>
<gene>
    <name evidence="2" type="ORF">GCM10007878_24040</name>
</gene>
<comment type="caution">
    <text evidence="2">The sequence shown here is derived from an EMBL/GenBank/DDBJ whole genome shotgun (WGS) entry which is preliminary data.</text>
</comment>
<keyword evidence="3" id="KW-1185">Reference proteome</keyword>
<dbReference type="CDD" id="cd00371">
    <property type="entry name" value="HMA"/>
    <property type="match status" value="1"/>
</dbReference>
<dbReference type="PROSITE" id="PS50846">
    <property type="entry name" value="HMA_2"/>
    <property type="match status" value="1"/>
</dbReference>